<protein>
    <submittedName>
        <fullName evidence="1">Uncharacterized protein</fullName>
    </submittedName>
</protein>
<dbReference type="EMBL" id="AP024597">
    <property type="protein sequence ID" value="BCU69770.1"/>
    <property type="molecule type" value="Genomic_DNA"/>
</dbReference>
<proteinExistence type="predicted"/>
<dbReference type="AlphaFoldDB" id="A0A8D5U645"/>
<reference evidence="1 2" key="1">
    <citation type="submission" date="2021-04" db="EMBL/GenBank/DDBJ databases">
        <title>Complete genome sequence of Stygiolobus sp. KN-1.</title>
        <authorList>
            <person name="Nakamura K."/>
            <person name="Sakai H."/>
            <person name="Kurosawa N."/>
        </authorList>
    </citation>
    <scope>NUCLEOTIDE SEQUENCE [LARGE SCALE GENOMIC DNA]</scope>
    <source>
        <strain evidence="1 2">KN-1</strain>
    </source>
</reference>
<keyword evidence="2" id="KW-1185">Reference proteome</keyword>
<sequence>MYDKSVVVALCNNEALLSDVNELNKVRDYVPGPVKEYIYKYNCSDVQSCTVNENGTDCTINCGGKGTKVEFTTWGVIVTDLESMDKHIKKLEKGVADVLVVYTPGEERLLFDIIREYNDVEIKVGDVFSLRNLCYSSYDKAVLLINIDLKYAKRIKANDKDYYVFVL</sequence>
<dbReference type="Proteomes" id="UP000825123">
    <property type="component" value="Chromosome"/>
</dbReference>
<accession>A0A8D5U645</accession>
<name>A0A8D5U645_9CREN</name>
<gene>
    <name evidence="1" type="ORF">KN1_10670</name>
</gene>
<dbReference type="KEGG" id="csty:KN1_10670"/>
<organism evidence="1 2">
    <name type="scientific">Stygiolobus caldivivus</name>
    <dbReference type="NCBI Taxonomy" id="2824673"/>
    <lineage>
        <taxon>Archaea</taxon>
        <taxon>Thermoproteota</taxon>
        <taxon>Thermoprotei</taxon>
        <taxon>Sulfolobales</taxon>
        <taxon>Sulfolobaceae</taxon>
        <taxon>Stygiolobus</taxon>
    </lineage>
</organism>
<evidence type="ECO:0000313" key="1">
    <source>
        <dbReference type="EMBL" id="BCU69770.1"/>
    </source>
</evidence>
<evidence type="ECO:0000313" key="2">
    <source>
        <dbReference type="Proteomes" id="UP000825123"/>
    </source>
</evidence>